<dbReference type="RefSeq" id="WP_238201042.1">
    <property type="nucleotide sequence ID" value="NZ_BPQE01000002.1"/>
</dbReference>
<evidence type="ECO:0000313" key="3">
    <source>
        <dbReference type="EMBL" id="MDQ0446603.1"/>
    </source>
</evidence>
<accession>A0ABU0HW78</accession>
<dbReference type="InterPro" id="IPR017439">
    <property type="entry name" value="Amidohydrolase"/>
</dbReference>
<dbReference type="Proteomes" id="UP001231124">
    <property type="component" value="Unassembled WGS sequence"/>
</dbReference>
<keyword evidence="1 3" id="KW-0378">Hydrolase</keyword>
<comment type="caution">
    <text evidence="3">The sequence shown here is derived from an EMBL/GenBank/DDBJ whole genome shotgun (WGS) entry which is preliminary data.</text>
</comment>
<gene>
    <name evidence="3" type="ORF">QO012_001092</name>
</gene>
<dbReference type="InterPro" id="IPR011650">
    <property type="entry name" value="Peptidase_M20_dimer"/>
</dbReference>
<proteinExistence type="predicted"/>
<dbReference type="PIRSF" id="PIRSF005962">
    <property type="entry name" value="Pept_M20D_amidohydro"/>
    <property type="match status" value="1"/>
</dbReference>
<sequence>MPVPARIEALGPTMTGWRQALHAQPELLYDVARTAAFVAERLREFGCDEVVTGIGRTGVVGVIRGGGGDHGRRSNRAIGLRADMDALPIQEVRDLPYRSTVPGKMHACGHDGHMAMLLGAAQYLAETRRFDGSAVMIFQPAEEGGGGGEAMVEDGLMERFGIESVYGMHNIPGMPVGTFAVRHGPIMASTDRFTVTVEGRGGHAALPQNAIDSVLVASHVIIALQSIVARHLDPLQSAVVSVCALDAGEAFNVLPQCVTMRGTMRTLSQEVREAIKTRIATLVREIAAGFGATGTVDFGASYPVTENHPAETDFMADVAEGVVGPERVNRAVAPMMTAEDFSYMLGRRPGAYMFLGNGDSASLHHPLYDFNDAAAPYGAALWARLIETGLPVEG</sequence>
<dbReference type="EC" id="3.5.1.32" evidence="3"/>
<dbReference type="GO" id="GO:0047980">
    <property type="term" value="F:hippurate hydrolase activity"/>
    <property type="evidence" value="ECO:0007669"/>
    <property type="project" value="UniProtKB-EC"/>
</dbReference>
<dbReference type="InterPro" id="IPR036264">
    <property type="entry name" value="Bact_exopeptidase_dim_dom"/>
</dbReference>
<evidence type="ECO:0000313" key="4">
    <source>
        <dbReference type="Proteomes" id="UP001231124"/>
    </source>
</evidence>
<dbReference type="NCBIfam" id="TIGR01891">
    <property type="entry name" value="amidohydrolases"/>
    <property type="match status" value="1"/>
</dbReference>
<reference evidence="3 4" key="1">
    <citation type="submission" date="2023-07" db="EMBL/GenBank/DDBJ databases">
        <title>Genomic Encyclopedia of Type Strains, Phase IV (KMG-IV): sequencing the most valuable type-strain genomes for metagenomic binning, comparative biology and taxonomic classification.</title>
        <authorList>
            <person name="Goeker M."/>
        </authorList>
    </citation>
    <scope>NUCLEOTIDE SEQUENCE [LARGE SCALE GENOMIC DNA]</scope>
    <source>
        <strain evidence="3 4">DSM 19013</strain>
    </source>
</reference>
<evidence type="ECO:0000259" key="2">
    <source>
        <dbReference type="Pfam" id="PF07687"/>
    </source>
</evidence>
<dbReference type="Pfam" id="PF01546">
    <property type="entry name" value="Peptidase_M20"/>
    <property type="match status" value="1"/>
</dbReference>
<dbReference type="EMBL" id="JAUSVP010000002">
    <property type="protein sequence ID" value="MDQ0446603.1"/>
    <property type="molecule type" value="Genomic_DNA"/>
</dbReference>
<dbReference type="Pfam" id="PF07687">
    <property type="entry name" value="M20_dimer"/>
    <property type="match status" value="1"/>
</dbReference>
<evidence type="ECO:0000256" key="1">
    <source>
        <dbReference type="ARBA" id="ARBA00022801"/>
    </source>
</evidence>
<dbReference type="Gene3D" id="3.40.630.10">
    <property type="entry name" value="Zn peptidases"/>
    <property type="match status" value="1"/>
</dbReference>
<dbReference type="Gene3D" id="3.30.70.360">
    <property type="match status" value="1"/>
</dbReference>
<organism evidence="3 4">
    <name type="scientific">Methylobacterium aerolatum</name>
    <dbReference type="NCBI Taxonomy" id="418708"/>
    <lineage>
        <taxon>Bacteria</taxon>
        <taxon>Pseudomonadati</taxon>
        <taxon>Pseudomonadota</taxon>
        <taxon>Alphaproteobacteria</taxon>
        <taxon>Hyphomicrobiales</taxon>
        <taxon>Methylobacteriaceae</taxon>
        <taxon>Methylobacterium</taxon>
    </lineage>
</organism>
<dbReference type="PANTHER" id="PTHR11014">
    <property type="entry name" value="PEPTIDASE M20 FAMILY MEMBER"/>
    <property type="match status" value="1"/>
</dbReference>
<protein>
    <submittedName>
        <fullName evidence="3">Hippurate hydrolase</fullName>
        <ecNumber evidence="3">3.5.1.32</ecNumber>
    </submittedName>
</protein>
<keyword evidence="4" id="KW-1185">Reference proteome</keyword>
<dbReference type="PANTHER" id="PTHR11014:SF63">
    <property type="entry name" value="METALLOPEPTIDASE, PUTATIVE (AFU_ORTHOLOGUE AFUA_6G09600)-RELATED"/>
    <property type="match status" value="1"/>
</dbReference>
<dbReference type="SUPFAM" id="SSF53187">
    <property type="entry name" value="Zn-dependent exopeptidases"/>
    <property type="match status" value="1"/>
</dbReference>
<feature type="domain" description="Peptidase M20 dimerisation" evidence="2">
    <location>
        <begin position="193"/>
        <end position="287"/>
    </location>
</feature>
<dbReference type="CDD" id="cd05666">
    <property type="entry name" value="M20_Acy1-like"/>
    <property type="match status" value="1"/>
</dbReference>
<name>A0ABU0HW78_9HYPH</name>
<dbReference type="SUPFAM" id="SSF55031">
    <property type="entry name" value="Bacterial exopeptidase dimerisation domain"/>
    <property type="match status" value="1"/>
</dbReference>
<dbReference type="InterPro" id="IPR002933">
    <property type="entry name" value="Peptidase_M20"/>
</dbReference>